<accession>A0ABR7L3B3</accession>
<keyword evidence="5" id="KW-0862">Zinc</keyword>
<dbReference type="SMART" id="SM00947">
    <property type="entry name" value="Pro_CA"/>
    <property type="match status" value="1"/>
</dbReference>
<dbReference type="PANTHER" id="PTHR43175:SF3">
    <property type="entry name" value="CARBON DISULFIDE HYDROLASE"/>
    <property type="match status" value="1"/>
</dbReference>
<evidence type="ECO:0000256" key="5">
    <source>
        <dbReference type="ARBA" id="ARBA00022833"/>
    </source>
</evidence>
<dbReference type="EMBL" id="JABVED010000003">
    <property type="protein sequence ID" value="MBC6447072.1"/>
    <property type="molecule type" value="Genomic_DNA"/>
</dbReference>
<name>A0ABR7L3B3_9PSEU</name>
<dbReference type="Proteomes" id="UP000734823">
    <property type="component" value="Unassembled WGS sequence"/>
</dbReference>
<evidence type="ECO:0000256" key="6">
    <source>
        <dbReference type="ARBA" id="ARBA00024993"/>
    </source>
</evidence>
<evidence type="ECO:0000256" key="1">
    <source>
        <dbReference type="ARBA" id="ARBA00001947"/>
    </source>
</evidence>
<dbReference type="Pfam" id="PF00484">
    <property type="entry name" value="Pro_CA"/>
    <property type="match status" value="1"/>
</dbReference>
<evidence type="ECO:0000313" key="8">
    <source>
        <dbReference type="EMBL" id="MBC6447072.1"/>
    </source>
</evidence>
<protein>
    <recommendedName>
        <fullName evidence="3">carbonic anhydrase</fullName>
        <ecNumber evidence="3">4.2.1.1</ecNumber>
    </recommendedName>
</protein>
<evidence type="ECO:0000256" key="3">
    <source>
        <dbReference type="ARBA" id="ARBA00012925"/>
    </source>
</evidence>
<evidence type="ECO:0000313" key="9">
    <source>
        <dbReference type="Proteomes" id="UP000734823"/>
    </source>
</evidence>
<dbReference type="EC" id="4.2.1.1" evidence="3"/>
<dbReference type="Gene3D" id="3.40.1050.10">
    <property type="entry name" value="Carbonic anhydrase"/>
    <property type="match status" value="1"/>
</dbReference>
<comment type="similarity">
    <text evidence="2">Belongs to the beta-class carbonic anhydrase family.</text>
</comment>
<evidence type="ECO:0000256" key="7">
    <source>
        <dbReference type="ARBA" id="ARBA00048348"/>
    </source>
</evidence>
<proteinExistence type="inferred from homology"/>
<evidence type="ECO:0000256" key="2">
    <source>
        <dbReference type="ARBA" id="ARBA00006217"/>
    </source>
</evidence>
<organism evidence="8 9">
    <name type="scientific">Actinokineospora xionganensis</name>
    <dbReference type="NCBI Taxonomy" id="2684470"/>
    <lineage>
        <taxon>Bacteria</taxon>
        <taxon>Bacillati</taxon>
        <taxon>Actinomycetota</taxon>
        <taxon>Actinomycetes</taxon>
        <taxon>Pseudonocardiales</taxon>
        <taxon>Pseudonocardiaceae</taxon>
        <taxon>Actinokineospora</taxon>
    </lineage>
</organism>
<dbReference type="CDD" id="cd03379">
    <property type="entry name" value="beta_CA_cladeD"/>
    <property type="match status" value="1"/>
</dbReference>
<comment type="caution">
    <text evidence="8">The sequence shown here is derived from an EMBL/GenBank/DDBJ whole genome shotgun (WGS) entry which is preliminary data.</text>
</comment>
<keyword evidence="9" id="KW-1185">Reference proteome</keyword>
<sequence length="162" mass="18250">MAAIDDLLQRHLDGPDHGAPNILTPVPSLNLAVVTCMDARIKVFDVFGLKHGEVHILRNAGGVVTDDVIRSLSISQRRLKTKEVIVMQHTLCGLMTITEDEFKDELEQDTGLRPPWAVESFREVKDSVRQSVERVRRSPFLLHHDVRGFVYDVNTALLTEVD</sequence>
<dbReference type="SUPFAM" id="SSF53056">
    <property type="entry name" value="beta-carbonic anhydrase, cab"/>
    <property type="match status" value="1"/>
</dbReference>
<dbReference type="RefSeq" id="WP_187219502.1">
    <property type="nucleotide sequence ID" value="NZ_JABVED010000003.1"/>
</dbReference>
<reference evidence="8 9" key="1">
    <citation type="submission" date="2020-06" db="EMBL/GenBank/DDBJ databases">
        <title>Actinokineospora xiongansis sp. nov., isolated from soil of Baiyangdian.</title>
        <authorList>
            <person name="Zhang X."/>
        </authorList>
    </citation>
    <scope>NUCLEOTIDE SEQUENCE [LARGE SCALE GENOMIC DNA]</scope>
    <source>
        <strain evidence="8 9">HBU206404</strain>
    </source>
</reference>
<comment type="catalytic activity">
    <reaction evidence="7">
        <text>hydrogencarbonate + H(+) = CO2 + H2O</text>
        <dbReference type="Rhea" id="RHEA:10748"/>
        <dbReference type="ChEBI" id="CHEBI:15377"/>
        <dbReference type="ChEBI" id="CHEBI:15378"/>
        <dbReference type="ChEBI" id="CHEBI:16526"/>
        <dbReference type="ChEBI" id="CHEBI:17544"/>
        <dbReference type="EC" id="4.2.1.1"/>
    </reaction>
</comment>
<dbReference type="InterPro" id="IPR001765">
    <property type="entry name" value="Carbonic_anhydrase"/>
</dbReference>
<keyword evidence="4" id="KW-0479">Metal-binding</keyword>
<dbReference type="InterPro" id="IPR036874">
    <property type="entry name" value="Carbonic_anhydrase_sf"/>
</dbReference>
<gene>
    <name evidence="8" type="ORF">GPZ80_07795</name>
</gene>
<evidence type="ECO:0000256" key="4">
    <source>
        <dbReference type="ARBA" id="ARBA00022723"/>
    </source>
</evidence>
<comment type="cofactor">
    <cofactor evidence="1">
        <name>Zn(2+)</name>
        <dbReference type="ChEBI" id="CHEBI:29105"/>
    </cofactor>
</comment>
<comment type="function">
    <text evidence="6">Catalyzes the reversible hydration of carbon dioxide to form bicarbonate.</text>
</comment>
<dbReference type="PANTHER" id="PTHR43175">
    <property type="entry name" value="CARBONIC ANHYDRASE"/>
    <property type="match status" value="1"/>
</dbReference>